<dbReference type="CDD" id="cd01392">
    <property type="entry name" value="HTH_LacI"/>
    <property type="match status" value="1"/>
</dbReference>
<dbReference type="Pfam" id="PF13377">
    <property type="entry name" value="Peripla_BP_3"/>
    <property type="match status" value="1"/>
</dbReference>
<evidence type="ECO:0000313" key="6">
    <source>
        <dbReference type="Proteomes" id="UP000777935"/>
    </source>
</evidence>
<dbReference type="RefSeq" id="WP_174138381.1">
    <property type="nucleotide sequence ID" value="NZ_JABUFE010000006.1"/>
</dbReference>
<evidence type="ECO:0000256" key="2">
    <source>
        <dbReference type="ARBA" id="ARBA00023125"/>
    </source>
</evidence>
<dbReference type="Gene3D" id="3.40.50.2300">
    <property type="match status" value="2"/>
</dbReference>
<dbReference type="SUPFAM" id="SSF53822">
    <property type="entry name" value="Periplasmic binding protein-like I"/>
    <property type="match status" value="1"/>
</dbReference>
<dbReference type="CDD" id="cd06284">
    <property type="entry name" value="PBP1_LacI-like"/>
    <property type="match status" value="1"/>
</dbReference>
<keyword evidence="6" id="KW-1185">Reference proteome</keyword>
<feature type="domain" description="HTH lacI-type" evidence="4">
    <location>
        <begin position="5"/>
        <end position="59"/>
    </location>
</feature>
<evidence type="ECO:0000259" key="4">
    <source>
        <dbReference type="PROSITE" id="PS50932"/>
    </source>
</evidence>
<gene>
    <name evidence="5" type="ORF">HRQ87_11325</name>
</gene>
<dbReference type="InterPro" id="IPR028082">
    <property type="entry name" value="Peripla_BP_I"/>
</dbReference>
<name>A0ABX2IR81_9RHOB</name>
<dbReference type="Proteomes" id="UP000777935">
    <property type="component" value="Unassembled WGS sequence"/>
</dbReference>
<evidence type="ECO:0000313" key="5">
    <source>
        <dbReference type="EMBL" id="NSX55394.1"/>
    </source>
</evidence>
<dbReference type="InterPro" id="IPR010982">
    <property type="entry name" value="Lambda_DNA-bd_dom_sf"/>
</dbReference>
<dbReference type="Gene3D" id="1.10.260.40">
    <property type="entry name" value="lambda repressor-like DNA-binding domains"/>
    <property type="match status" value="1"/>
</dbReference>
<dbReference type="PANTHER" id="PTHR30146">
    <property type="entry name" value="LACI-RELATED TRANSCRIPTIONAL REPRESSOR"/>
    <property type="match status" value="1"/>
</dbReference>
<dbReference type="PRINTS" id="PR00036">
    <property type="entry name" value="HTHLACI"/>
</dbReference>
<dbReference type="PROSITE" id="PS00356">
    <property type="entry name" value="HTH_LACI_1"/>
    <property type="match status" value="1"/>
</dbReference>
<dbReference type="PANTHER" id="PTHR30146:SF109">
    <property type="entry name" value="HTH-TYPE TRANSCRIPTIONAL REGULATOR GALS"/>
    <property type="match status" value="1"/>
</dbReference>
<dbReference type="SMART" id="SM00354">
    <property type="entry name" value="HTH_LACI"/>
    <property type="match status" value="1"/>
</dbReference>
<keyword evidence="3" id="KW-0804">Transcription</keyword>
<dbReference type="GO" id="GO:0003677">
    <property type="term" value="F:DNA binding"/>
    <property type="evidence" value="ECO:0007669"/>
    <property type="project" value="UniProtKB-KW"/>
</dbReference>
<accession>A0ABX2IR81</accession>
<protein>
    <submittedName>
        <fullName evidence="5">LacI family DNA-binding transcriptional regulator</fullName>
    </submittedName>
</protein>
<evidence type="ECO:0000256" key="3">
    <source>
        <dbReference type="ARBA" id="ARBA00023163"/>
    </source>
</evidence>
<organism evidence="5 6">
    <name type="scientific">Parasulfitobacter algicola</name>
    <dbReference type="NCBI Taxonomy" id="2614809"/>
    <lineage>
        <taxon>Bacteria</taxon>
        <taxon>Pseudomonadati</taxon>
        <taxon>Pseudomonadota</taxon>
        <taxon>Alphaproteobacteria</taxon>
        <taxon>Rhodobacterales</taxon>
        <taxon>Roseobacteraceae</taxon>
        <taxon>Parasulfitobacter</taxon>
    </lineage>
</organism>
<dbReference type="EMBL" id="JABUFE010000006">
    <property type="protein sequence ID" value="NSX55394.1"/>
    <property type="molecule type" value="Genomic_DNA"/>
</dbReference>
<reference evidence="5 6" key="1">
    <citation type="submission" date="2020-06" db="EMBL/GenBank/DDBJ databases">
        <title>Sulfitobacter algicola sp. nov., isolated from green algae.</title>
        <authorList>
            <person name="Wang C."/>
        </authorList>
    </citation>
    <scope>NUCLEOTIDE SEQUENCE [LARGE SCALE GENOMIC DNA]</scope>
    <source>
        <strain evidence="5 6">1151</strain>
    </source>
</reference>
<keyword evidence="1" id="KW-0805">Transcription regulation</keyword>
<dbReference type="InterPro" id="IPR000843">
    <property type="entry name" value="HTH_LacI"/>
</dbReference>
<sequence>MNKRATIGDVAKLAGVSTATVSRVIHTPDLVTDSTRKAVYSAISQTNYTLNLAARNLRQQRSNAIVVLVPDIGNTFFSEILAGIERVASSAGQTILIGHTAHDHMREEKYLNNLLNSQADGALLLNGHLPASVATKIGETPGRRLPIVSVSEALADQIVPHVGIDNDRAAALVTQYLLDHGHRRIVHLRGPVSNILTCQRAKGFARTMKAAGLQVSPDMFLDGDFTIESGIAAASVLIAAGSMPDAVLCANDEMAIGLMSRLAEHGIHVPQDVSVVGFDDIAFSRTAQPALTTIHQPRAEIGERATRILLELIAGDNDASNMITTLPVELVERASVALNRGFTAT</sequence>
<dbReference type="SUPFAM" id="SSF47413">
    <property type="entry name" value="lambda repressor-like DNA-binding domains"/>
    <property type="match status" value="1"/>
</dbReference>
<dbReference type="Pfam" id="PF00356">
    <property type="entry name" value="LacI"/>
    <property type="match status" value="1"/>
</dbReference>
<keyword evidence="2 5" id="KW-0238">DNA-binding</keyword>
<dbReference type="PROSITE" id="PS50932">
    <property type="entry name" value="HTH_LACI_2"/>
    <property type="match status" value="1"/>
</dbReference>
<evidence type="ECO:0000256" key="1">
    <source>
        <dbReference type="ARBA" id="ARBA00023015"/>
    </source>
</evidence>
<proteinExistence type="predicted"/>
<comment type="caution">
    <text evidence="5">The sequence shown here is derived from an EMBL/GenBank/DDBJ whole genome shotgun (WGS) entry which is preliminary data.</text>
</comment>
<dbReference type="InterPro" id="IPR046335">
    <property type="entry name" value="LacI/GalR-like_sensor"/>
</dbReference>